<accession>A0A965ZI54</accession>
<evidence type="ECO:0000313" key="3">
    <source>
        <dbReference type="Proteomes" id="UP000638732"/>
    </source>
</evidence>
<sequence length="222" mass="23646">MKKILLIACAAITILSGCKKEKVPTAAFTTSKSNYYLSEPVLFSNTSVNASTYDWDFGDGQTSKESNPQHAYTKSGTYQVRMLVGGNATPAVKNVKIYAGNASYEVENGTTGGSIDLVSFAADANNNIIDFKEHGMIAQGGKSDTIFTNNTSIYMGGTLGTQIFIVTPSYTITKYSHNKLALTNNSQAYFSDATGSNNVKGVATQSLLGTAGKKVQRIGEVK</sequence>
<evidence type="ECO:0000259" key="1">
    <source>
        <dbReference type="PROSITE" id="PS50093"/>
    </source>
</evidence>
<dbReference type="SMART" id="SM00089">
    <property type="entry name" value="PKD"/>
    <property type="match status" value="1"/>
</dbReference>
<gene>
    <name evidence="2" type="ORF">GSY63_13730</name>
</gene>
<reference evidence="2" key="2">
    <citation type="submission" date="2020-10" db="EMBL/GenBank/DDBJ databases">
        <title>Mucilaginibacter sp. nov., isolated from soil.</title>
        <authorList>
            <person name="Jeon C.O."/>
        </authorList>
    </citation>
    <scope>NUCLEOTIDE SEQUENCE</scope>
    <source>
        <strain evidence="2">R11</strain>
    </source>
</reference>
<protein>
    <submittedName>
        <fullName evidence="2">PKD domain-containing protein</fullName>
    </submittedName>
</protein>
<proteinExistence type="predicted"/>
<keyword evidence="3" id="KW-1185">Reference proteome</keyword>
<dbReference type="Proteomes" id="UP000638732">
    <property type="component" value="Unassembled WGS sequence"/>
</dbReference>
<dbReference type="InterPro" id="IPR022409">
    <property type="entry name" value="PKD/Chitinase_dom"/>
</dbReference>
<dbReference type="PROSITE" id="PS50093">
    <property type="entry name" value="PKD"/>
    <property type="match status" value="1"/>
</dbReference>
<organism evidence="2 3">
    <name type="scientific">Mucilaginibacter agri</name>
    <dbReference type="NCBI Taxonomy" id="2695265"/>
    <lineage>
        <taxon>Bacteria</taxon>
        <taxon>Pseudomonadati</taxon>
        <taxon>Bacteroidota</taxon>
        <taxon>Sphingobacteriia</taxon>
        <taxon>Sphingobacteriales</taxon>
        <taxon>Sphingobacteriaceae</taxon>
        <taxon>Mucilaginibacter</taxon>
    </lineage>
</organism>
<comment type="caution">
    <text evidence="2">The sequence shown here is derived from an EMBL/GenBank/DDBJ whole genome shotgun (WGS) entry which is preliminary data.</text>
</comment>
<dbReference type="InterPro" id="IPR000601">
    <property type="entry name" value="PKD_dom"/>
</dbReference>
<dbReference type="EMBL" id="WWEO01000043">
    <property type="protein sequence ID" value="NCD70424.1"/>
    <property type="molecule type" value="Genomic_DNA"/>
</dbReference>
<dbReference type="PROSITE" id="PS51257">
    <property type="entry name" value="PROKAR_LIPOPROTEIN"/>
    <property type="match status" value="1"/>
</dbReference>
<dbReference type="RefSeq" id="WP_166586404.1">
    <property type="nucleotide sequence ID" value="NZ_WWEO01000043.1"/>
</dbReference>
<dbReference type="AlphaFoldDB" id="A0A965ZI54"/>
<dbReference type="InterPro" id="IPR035986">
    <property type="entry name" value="PKD_dom_sf"/>
</dbReference>
<name>A0A965ZI54_9SPHI</name>
<dbReference type="Gene3D" id="2.60.40.10">
    <property type="entry name" value="Immunoglobulins"/>
    <property type="match status" value="1"/>
</dbReference>
<dbReference type="SUPFAM" id="SSF49299">
    <property type="entry name" value="PKD domain"/>
    <property type="match status" value="1"/>
</dbReference>
<dbReference type="CDD" id="cd00146">
    <property type="entry name" value="PKD"/>
    <property type="match status" value="1"/>
</dbReference>
<reference evidence="2" key="1">
    <citation type="submission" date="2020-01" db="EMBL/GenBank/DDBJ databases">
        <authorList>
            <person name="Seo Y.L."/>
        </authorList>
    </citation>
    <scope>NUCLEOTIDE SEQUENCE</scope>
    <source>
        <strain evidence="2">R11</strain>
    </source>
</reference>
<feature type="domain" description="PKD" evidence="1">
    <location>
        <begin position="23"/>
        <end position="88"/>
    </location>
</feature>
<dbReference type="InterPro" id="IPR013783">
    <property type="entry name" value="Ig-like_fold"/>
</dbReference>
<evidence type="ECO:0000313" key="2">
    <source>
        <dbReference type="EMBL" id="NCD70424.1"/>
    </source>
</evidence>
<dbReference type="Pfam" id="PF18911">
    <property type="entry name" value="PKD_4"/>
    <property type="match status" value="1"/>
</dbReference>